<gene>
    <name evidence="1" type="ordered locus">Sinac_4005</name>
</gene>
<dbReference type="Proteomes" id="UP000010798">
    <property type="component" value="Chromosome"/>
</dbReference>
<name>L0DHD7_SINAD</name>
<sequence>MRRLSWILGSTLGIATLLLTLGSAVAPASSLNLVSDDEAAKLVGGQTGCGWDVIIIDNNGCGAPSKTLLGVPYEWCPVAVHRSPNGVPGSLCVLSRYCYNCGNNCNMHDDTQFLCYPQP</sequence>
<evidence type="ECO:0000313" key="1">
    <source>
        <dbReference type="EMBL" id="AGA28228.1"/>
    </source>
</evidence>
<organism evidence="1 2">
    <name type="scientific">Singulisphaera acidiphila (strain ATCC BAA-1392 / DSM 18658 / VKM B-2454 / MOB10)</name>
    <dbReference type="NCBI Taxonomy" id="886293"/>
    <lineage>
        <taxon>Bacteria</taxon>
        <taxon>Pseudomonadati</taxon>
        <taxon>Planctomycetota</taxon>
        <taxon>Planctomycetia</taxon>
        <taxon>Isosphaerales</taxon>
        <taxon>Isosphaeraceae</taxon>
        <taxon>Singulisphaera</taxon>
    </lineage>
</organism>
<dbReference type="KEGG" id="saci:Sinac_4005"/>
<protein>
    <submittedName>
        <fullName evidence="1">Uncharacterized protein</fullName>
    </submittedName>
</protein>
<dbReference type="RefSeq" id="WP_015247358.1">
    <property type="nucleotide sequence ID" value="NC_019892.1"/>
</dbReference>
<keyword evidence="2" id="KW-1185">Reference proteome</keyword>
<dbReference type="HOGENOM" id="CLU_2059852_0_0_0"/>
<evidence type="ECO:0000313" key="2">
    <source>
        <dbReference type="Proteomes" id="UP000010798"/>
    </source>
</evidence>
<proteinExistence type="predicted"/>
<dbReference type="EMBL" id="CP003364">
    <property type="protein sequence ID" value="AGA28228.1"/>
    <property type="molecule type" value="Genomic_DNA"/>
</dbReference>
<accession>L0DHD7</accession>
<dbReference type="AlphaFoldDB" id="L0DHD7"/>
<dbReference type="STRING" id="886293.Sinac_4005"/>
<reference evidence="1 2" key="1">
    <citation type="submission" date="2012-02" db="EMBL/GenBank/DDBJ databases">
        <title>Complete sequence of chromosome of Singulisphaera acidiphila DSM 18658.</title>
        <authorList>
            <consortium name="US DOE Joint Genome Institute (JGI-PGF)"/>
            <person name="Lucas S."/>
            <person name="Copeland A."/>
            <person name="Lapidus A."/>
            <person name="Glavina del Rio T."/>
            <person name="Dalin E."/>
            <person name="Tice H."/>
            <person name="Bruce D."/>
            <person name="Goodwin L."/>
            <person name="Pitluck S."/>
            <person name="Peters L."/>
            <person name="Ovchinnikova G."/>
            <person name="Chertkov O."/>
            <person name="Kyrpides N."/>
            <person name="Mavromatis K."/>
            <person name="Ivanova N."/>
            <person name="Brettin T."/>
            <person name="Detter J.C."/>
            <person name="Han C."/>
            <person name="Larimer F."/>
            <person name="Land M."/>
            <person name="Hauser L."/>
            <person name="Markowitz V."/>
            <person name="Cheng J.-F."/>
            <person name="Hugenholtz P."/>
            <person name="Woyke T."/>
            <person name="Wu D."/>
            <person name="Tindall B."/>
            <person name="Pomrenke H."/>
            <person name="Brambilla E."/>
            <person name="Klenk H.-P."/>
            <person name="Eisen J.A."/>
        </authorList>
    </citation>
    <scope>NUCLEOTIDE SEQUENCE [LARGE SCALE GENOMIC DNA]</scope>
    <source>
        <strain evidence="2">ATCC BAA-1392 / DSM 18658 / VKM B-2454 / MOB10</strain>
    </source>
</reference>